<dbReference type="AlphaFoldDB" id="A0A2B4S1P1"/>
<dbReference type="PANTHER" id="PTHR34239">
    <property type="entry name" value="APPLE DOMAIN-CONTAINING PROTEIN"/>
    <property type="match status" value="1"/>
</dbReference>
<evidence type="ECO:0000256" key="1">
    <source>
        <dbReference type="SAM" id="MobiDB-lite"/>
    </source>
</evidence>
<name>A0A2B4S1P1_STYPI</name>
<protein>
    <submittedName>
        <fullName evidence="2">Uncharacterized protein</fullName>
    </submittedName>
</protein>
<feature type="compositionally biased region" description="Acidic residues" evidence="1">
    <location>
        <begin position="24"/>
        <end position="38"/>
    </location>
</feature>
<evidence type="ECO:0000313" key="3">
    <source>
        <dbReference type="Proteomes" id="UP000225706"/>
    </source>
</evidence>
<reference evidence="3" key="1">
    <citation type="journal article" date="2017" name="bioRxiv">
        <title>Comparative analysis of the genomes of Stylophora pistillata and Acropora digitifera provides evidence for extensive differences between species of corals.</title>
        <authorList>
            <person name="Voolstra C.R."/>
            <person name="Li Y."/>
            <person name="Liew Y.J."/>
            <person name="Baumgarten S."/>
            <person name="Zoccola D."/>
            <person name="Flot J.-F."/>
            <person name="Tambutte S."/>
            <person name="Allemand D."/>
            <person name="Aranda M."/>
        </authorList>
    </citation>
    <scope>NUCLEOTIDE SEQUENCE [LARGE SCALE GENOMIC DNA]</scope>
</reference>
<sequence length="255" mass="28404">MFNSALREMKELKQTVATLVEPAYDYDEQGDKQEESDEGTATGEKEPAAAGETSKSPAAKASGSKLFAEIVQELDIKEKTGSDVDEGLVKLMGGLLQDKLQEDKVQSRIEKFPQPRIVEGFRTPRVNPLIWNQIPAKVRTSDSKSQNLIQRCVQKIIQDKAKGILLVPVWPTQTWFPLVLQLLYSQPRIFKPSPNLLHHAPLQGATPSTQGSAPDGLSFIRNTFAQQDLPPDITNIIMASWSKGTQNQYKTYVEK</sequence>
<dbReference type="EMBL" id="LSMT01000211">
    <property type="protein sequence ID" value="PFX23336.1"/>
    <property type="molecule type" value="Genomic_DNA"/>
</dbReference>
<feature type="compositionally biased region" description="Low complexity" evidence="1">
    <location>
        <begin position="54"/>
        <end position="63"/>
    </location>
</feature>
<organism evidence="2 3">
    <name type="scientific">Stylophora pistillata</name>
    <name type="common">Smooth cauliflower coral</name>
    <dbReference type="NCBI Taxonomy" id="50429"/>
    <lineage>
        <taxon>Eukaryota</taxon>
        <taxon>Metazoa</taxon>
        <taxon>Cnidaria</taxon>
        <taxon>Anthozoa</taxon>
        <taxon>Hexacorallia</taxon>
        <taxon>Scleractinia</taxon>
        <taxon>Astrocoeniina</taxon>
        <taxon>Pocilloporidae</taxon>
        <taxon>Stylophora</taxon>
    </lineage>
</organism>
<evidence type="ECO:0000313" key="2">
    <source>
        <dbReference type="EMBL" id="PFX23336.1"/>
    </source>
</evidence>
<keyword evidence="3" id="KW-1185">Reference proteome</keyword>
<comment type="caution">
    <text evidence="2">The sequence shown here is derived from an EMBL/GenBank/DDBJ whole genome shotgun (WGS) entry which is preliminary data.</text>
</comment>
<feature type="region of interest" description="Disordered" evidence="1">
    <location>
        <begin position="20"/>
        <end position="63"/>
    </location>
</feature>
<dbReference type="Proteomes" id="UP000225706">
    <property type="component" value="Unassembled WGS sequence"/>
</dbReference>
<dbReference type="PANTHER" id="PTHR34239:SF2">
    <property type="entry name" value="TRANSPOSABLE ELEMENT P TRANSPOSASE_THAP9 CONSERVED DOMAIN-CONTAINING PROTEIN"/>
    <property type="match status" value="1"/>
</dbReference>
<proteinExistence type="predicted"/>
<gene>
    <name evidence="2" type="ORF">AWC38_SpisGene12136</name>
</gene>
<accession>A0A2B4S1P1</accession>